<dbReference type="InterPro" id="IPR033309">
    <property type="entry name" value="Mus81"/>
</dbReference>
<reference evidence="15" key="1">
    <citation type="submission" date="2020-05" db="UniProtKB">
        <authorList>
            <consortium name="EnsemblMetazoa"/>
        </authorList>
    </citation>
    <scope>IDENTIFICATION</scope>
    <source>
        <strain evidence="15">USDA</strain>
    </source>
</reference>
<dbReference type="InterPro" id="IPR042530">
    <property type="entry name" value="EME1/EME2_C"/>
</dbReference>
<dbReference type="GO" id="GO:0003677">
    <property type="term" value="F:DNA binding"/>
    <property type="evidence" value="ECO:0007669"/>
    <property type="project" value="UniProtKB-UniRule"/>
</dbReference>
<dbReference type="InterPro" id="IPR010996">
    <property type="entry name" value="HHH_MUS81"/>
</dbReference>
<dbReference type="GO" id="GO:0005634">
    <property type="term" value="C:nucleus"/>
    <property type="evidence" value="ECO:0007669"/>
    <property type="project" value="UniProtKB-SubCell"/>
</dbReference>
<evidence type="ECO:0000256" key="12">
    <source>
        <dbReference type="ARBA" id="ARBA00023242"/>
    </source>
</evidence>
<dbReference type="GO" id="GO:0008821">
    <property type="term" value="F:crossover junction DNA endonuclease activity"/>
    <property type="evidence" value="ECO:0007669"/>
    <property type="project" value="UniProtKB-UniRule"/>
</dbReference>
<dbReference type="GO" id="GO:0000712">
    <property type="term" value="P:resolution of meiotic recombination intermediates"/>
    <property type="evidence" value="ECO:0007669"/>
    <property type="project" value="TreeGrafter"/>
</dbReference>
<keyword evidence="9 13" id="KW-0460">Magnesium</keyword>
<dbReference type="Gene3D" id="1.10.150.110">
    <property type="entry name" value="DNA polymerase beta, N-terminal domain-like"/>
    <property type="match status" value="1"/>
</dbReference>
<dbReference type="PANTHER" id="PTHR13451:SF0">
    <property type="entry name" value="CROSSOVER JUNCTION ENDONUCLEASE MUS81"/>
    <property type="match status" value="1"/>
</dbReference>
<dbReference type="EC" id="3.1.22.-" evidence="13"/>
<feature type="domain" description="ERCC4" evidence="14">
    <location>
        <begin position="152"/>
        <end position="250"/>
    </location>
</feature>
<keyword evidence="5 13" id="KW-0479">Metal-binding</keyword>
<keyword evidence="7 13" id="KW-0227">DNA damage</keyword>
<dbReference type="GO" id="GO:0031573">
    <property type="term" value="P:mitotic intra-S DNA damage checkpoint signaling"/>
    <property type="evidence" value="ECO:0007669"/>
    <property type="project" value="TreeGrafter"/>
</dbReference>
<dbReference type="SUPFAM" id="SSF47802">
    <property type="entry name" value="DNA polymerase beta, N-terminal domain-like"/>
    <property type="match status" value="1"/>
</dbReference>
<dbReference type="EnsemblMetazoa" id="SCAU013302-RA">
    <property type="protein sequence ID" value="SCAU013302-PA"/>
    <property type="gene ID" value="SCAU013302"/>
</dbReference>
<dbReference type="Gene3D" id="3.40.50.10130">
    <property type="match status" value="1"/>
</dbReference>
<comment type="function">
    <text evidence="13">Interacts with EME1 to form a DNA structure-specific endonuclease with substrate preference for branched DNA structures with a 5'-end at the branch nick. Typical substrates include 3'-flap structures, D-loops, replication forks and nicked Holliday junctions. May be required in mitosis for the processing of stalled or collapsed replication fork intermediates. May be required in meiosis for the repair of meiosis-specific double strand breaks subsequent to single-end invasion (SEI).</text>
</comment>
<dbReference type="SMART" id="SM00891">
    <property type="entry name" value="ERCC4"/>
    <property type="match status" value="1"/>
</dbReference>
<dbReference type="VEuPathDB" id="VectorBase:SCAU013302"/>
<dbReference type="CDD" id="cd20074">
    <property type="entry name" value="XPF_nuclease_Mus81"/>
    <property type="match status" value="1"/>
</dbReference>
<dbReference type="OrthoDB" id="5963188at2759"/>
<keyword evidence="12 13" id="KW-0539">Nucleus</keyword>
<comment type="similarity">
    <text evidence="3 13">Belongs to the XPF family.</text>
</comment>
<evidence type="ECO:0000256" key="6">
    <source>
        <dbReference type="ARBA" id="ARBA00022759"/>
    </source>
</evidence>
<sequence>MTTTRRLEVKMQRPNAIFESWLEKWLEDAERKGNRSKYKLREALDALRMYPLPLSSGRECAILRGFGSTLCNLIDEEMRLQASKATTINLNSSMYEQDVQQVVETVKKARSKNSAQAKEKAPKLTKKQQKAIEEEEQRVKQVTMSAGSFRIVLIVDTQETSGKNKRTLDQTRGYLESLHVEYEVRRLTVGDFLWIARNADGDELVLPYIVERKRMDDLASSIRDGRFSEQKHRLKQSGIQHVIYLVEDYGDNEHLGLPLENLQQALSNTLIQSNFAIQRTENHRRSMMYLQGMSQMLIRLYKDKVLLSCDKEDLQPSNPTQRMVGLLKFKSLYEDSARNALLTVREVFVQQLLQLHSLSLEKSLAIVELYSTPRCLMDAYDNCGSITEARNLLASIRCGQLERPLGEKISHTIYDFYRSVF</sequence>
<evidence type="ECO:0000256" key="1">
    <source>
        <dbReference type="ARBA" id="ARBA00001946"/>
    </source>
</evidence>
<dbReference type="AlphaFoldDB" id="A0A1I8Q2M6"/>
<dbReference type="Proteomes" id="UP000095300">
    <property type="component" value="Unassembled WGS sequence"/>
</dbReference>
<protein>
    <recommendedName>
        <fullName evidence="13">Crossover junction endonuclease MUS81</fullName>
        <ecNumber evidence="13">3.1.22.-</ecNumber>
    </recommendedName>
</protein>
<dbReference type="Pfam" id="PF02732">
    <property type="entry name" value="ERCC4"/>
    <property type="match status" value="1"/>
</dbReference>
<dbReference type="GO" id="GO:0048476">
    <property type="term" value="C:Holliday junction resolvase complex"/>
    <property type="evidence" value="ECO:0007669"/>
    <property type="project" value="UniProtKB-UniRule"/>
</dbReference>
<dbReference type="GO" id="GO:0046872">
    <property type="term" value="F:metal ion binding"/>
    <property type="evidence" value="ECO:0007669"/>
    <property type="project" value="UniProtKB-UniRule"/>
</dbReference>
<evidence type="ECO:0000256" key="9">
    <source>
        <dbReference type="ARBA" id="ARBA00022842"/>
    </source>
</evidence>
<evidence type="ECO:0000313" key="16">
    <source>
        <dbReference type="Proteomes" id="UP000095300"/>
    </source>
</evidence>
<evidence type="ECO:0000313" key="15">
    <source>
        <dbReference type="EnsemblMetazoa" id="SCAU013302-PA"/>
    </source>
</evidence>
<comment type="subunit">
    <text evidence="13">Interacts with EME1.</text>
</comment>
<evidence type="ECO:0000256" key="2">
    <source>
        <dbReference type="ARBA" id="ARBA00004123"/>
    </source>
</evidence>
<evidence type="ECO:0000256" key="13">
    <source>
        <dbReference type="RuleBase" id="RU369042"/>
    </source>
</evidence>
<evidence type="ECO:0000256" key="4">
    <source>
        <dbReference type="ARBA" id="ARBA00022722"/>
    </source>
</evidence>
<evidence type="ECO:0000256" key="11">
    <source>
        <dbReference type="ARBA" id="ARBA00023204"/>
    </source>
</evidence>
<evidence type="ECO:0000256" key="7">
    <source>
        <dbReference type="ARBA" id="ARBA00022763"/>
    </source>
</evidence>
<evidence type="ECO:0000256" key="10">
    <source>
        <dbReference type="ARBA" id="ARBA00023172"/>
    </source>
</evidence>
<dbReference type="KEGG" id="scac:106092785"/>
<keyword evidence="10 13" id="KW-0233">DNA recombination</keyword>
<comment type="cofactor">
    <cofactor evidence="1 13">
        <name>Mg(2+)</name>
        <dbReference type="ChEBI" id="CHEBI:18420"/>
    </cofactor>
</comment>
<keyword evidence="11 13" id="KW-0234">DNA repair</keyword>
<gene>
    <name evidence="15" type="primary">106092785</name>
</gene>
<name>A0A1I8Q2M6_STOCA</name>
<dbReference type="GO" id="GO:0048257">
    <property type="term" value="F:3'-flap endonuclease activity"/>
    <property type="evidence" value="ECO:0007669"/>
    <property type="project" value="TreeGrafter"/>
</dbReference>
<keyword evidence="4 13" id="KW-0540">Nuclease</keyword>
<comment type="subcellular location">
    <subcellularLocation>
        <location evidence="2 13">Nucleus</location>
    </subcellularLocation>
</comment>
<evidence type="ECO:0000259" key="14">
    <source>
        <dbReference type="SMART" id="SM00891"/>
    </source>
</evidence>
<dbReference type="GO" id="GO:0006308">
    <property type="term" value="P:DNA catabolic process"/>
    <property type="evidence" value="ECO:0007669"/>
    <property type="project" value="UniProtKB-UniRule"/>
</dbReference>
<evidence type="ECO:0000256" key="3">
    <source>
        <dbReference type="ARBA" id="ARBA00010015"/>
    </source>
</evidence>
<dbReference type="Pfam" id="PF21292">
    <property type="entry name" value="EME1-MUS81_C"/>
    <property type="match status" value="1"/>
</dbReference>
<dbReference type="GO" id="GO:0000727">
    <property type="term" value="P:double-strand break repair via break-induced replication"/>
    <property type="evidence" value="ECO:0007669"/>
    <property type="project" value="UniProtKB-UniRule"/>
</dbReference>
<dbReference type="InterPro" id="IPR027421">
    <property type="entry name" value="DNA_pol_lamdba_lyase_dom_sf"/>
</dbReference>
<dbReference type="InterPro" id="IPR006166">
    <property type="entry name" value="ERCC4_domain"/>
</dbReference>
<keyword evidence="6 13" id="KW-0255">Endonuclease</keyword>
<dbReference type="PANTHER" id="PTHR13451">
    <property type="entry name" value="CLASS II CROSSOVER JUNCTION ENDONUCLEASE MUS81"/>
    <property type="match status" value="1"/>
</dbReference>
<keyword evidence="16" id="KW-1185">Reference proteome</keyword>
<organism evidence="15 16">
    <name type="scientific">Stomoxys calcitrans</name>
    <name type="common">Stable fly</name>
    <name type="synonym">Conops calcitrans</name>
    <dbReference type="NCBI Taxonomy" id="35570"/>
    <lineage>
        <taxon>Eukaryota</taxon>
        <taxon>Metazoa</taxon>
        <taxon>Ecdysozoa</taxon>
        <taxon>Arthropoda</taxon>
        <taxon>Hexapoda</taxon>
        <taxon>Insecta</taxon>
        <taxon>Pterygota</taxon>
        <taxon>Neoptera</taxon>
        <taxon>Endopterygota</taxon>
        <taxon>Diptera</taxon>
        <taxon>Brachycera</taxon>
        <taxon>Muscomorpha</taxon>
        <taxon>Muscoidea</taxon>
        <taxon>Muscidae</taxon>
        <taxon>Stomoxys</taxon>
    </lineage>
</organism>
<evidence type="ECO:0000256" key="8">
    <source>
        <dbReference type="ARBA" id="ARBA00022801"/>
    </source>
</evidence>
<keyword evidence="8 13" id="KW-0378">Hydrolase</keyword>
<dbReference type="Pfam" id="PF14716">
    <property type="entry name" value="HHH_8"/>
    <property type="match status" value="1"/>
</dbReference>
<dbReference type="InterPro" id="IPR047416">
    <property type="entry name" value="XPF_nuclease_Mus81"/>
</dbReference>
<dbReference type="Gene3D" id="1.10.150.670">
    <property type="entry name" value="Crossover junction endonuclease EME1, DNA-binding domain"/>
    <property type="match status" value="1"/>
</dbReference>
<dbReference type="FunFam" id="3.40.50.10130:FF:000003">
    <property type="entry name" value="Crossover junction endonuclease MUS81"/>
    <property type="match status" value="1"/>
</dbReference>
<dbReference type="InterPro" id="IPR011335">
    <property type="entry name" value="Restrct_endonuc-II-like"/>
</dbReference>
<dbReference type="SUPFAM" id="SSF52980">
    <property type="entry name" value="Restriction endonuclease-like"/>
    <property type="match status" value="1"/>
</dbReference>
<proteinExistence type="inferred from homology"/>
<dbReference type="STRING" id="35570.A0A1I8Q2M6"/>
<evidence type="ECO:0000256" key="5">
    <source>
        <dbReference type="ARBA" id="ARBA00022723"/>
    </source>
</evidence>
<accession>A0A1I8Q2M6</accession>